<dbReference type="EMBL" id="JAHBOH010000002">
    <property type="protein sequence ID" value="MBT0995485.1"/>
    <property type="molecule type" value="Genomic_DNA"/>
</dbReference>
<accession>A0ABS5U272</accession>
<dbReference type="RefSeq" id="WP_214352477.1">
    <property type="nucleotide sequence ID" value="NZ_JAHBOH010000002.1"/>
</dbReference>
<reference evidence="1 2" key="1">
    <citation type="submission" date="2021-05" db="EMBL/GenBank/DDBJ databases">
        <title>Description of Cellulomonas sp. DKR-3 sp. nov.</title>
        <authorList>
            <person name="Dahal R.H."/>
            <person name="Chaudhary D.K."/>
        </authorList>
    </citation>
    <scope>NUCLEOTIDE SEQUENCE [LARGE SCALE GENOMIC DNA]</scope>
    <source>
        <strain evidence="1 2">DKR-3</strain>
    </source>
</reference>
<comment type="caution">
    <text evidence="1">The sequence shown here is derived from an EMBL/GenBank/DDBJ whole genome shotgun (WGS) entry which is preliminary data.</text>
</comment>
<evidence type="ECO:0000313" key="2">
    <source>
        <dbReference type="Proteomes" id="UP000722125"/>
    </source>
</evidence>
<protein>
    <recommendedName>
        <fullName evidence="3">Methylated-DNA-[protein]-cysteine S-methyltransferase DNA binding domain-containing protein</fullName>
    </recommendedName>
</protein>
<evidence type="ECO:0008006" key="3">
    <source>
        <dbReference type="Google" id="ProtNLM"/>
    </source>
</evidence>
<sequence>MARKDRTIAIGQARAALIVAATRRTLLTYGELGLALGLDGVALRNELRHVLDDLSTDCIERDEPSLAALVINKDTGEPGSGWRDGPGITWHEEVRACFNYWQPV</sequence>
<proteinExistence type="predicted"/>
<name>A0ABS5U272_9CELL</name>
<gene>
    <name evidence="1" type="ORF">KIN34_14455</name>
</gene>
<keyword evidence="2" id="KW-1185">Reference proteome</keyword>
<organism evidence="1 2">
    <name type="scientific">Cellulomonas fulva</name>
    <dbReference type="NCBI Taxonomy" id="2835530"/>
    <lineage>
        <taxon>Bacteria</taxon>
        <taxon>Bacillati</taxon>
        <taxon>Actinomycetota</taxon>
        <taxon>Actinomycetes</taxon>
        <taxon>Micrococcales</taxon>
        <taxon>Cellulomonadaceae</taxon>
        <taxon>Cellulomonas</taxon>
    </lineage>
</organism>
<evidence type="ECO:0000313" key="1">
    <source>
        <dbReference type="EMBL" id="MBT0995485.1"/>
    </source>
</evidence>
<dbReference type="Proteomes" id="UP000722125">
    <property type="component" value="Unassembled WGS sequence"/>
</dbReference>